<accession>A0A5J5EL84</accession>
<feature type="transmembrane region" description="Helical" evidence="2">
    <location>
        <begin position="72"/>
        <end position="90"/>
    </location>
</feature>
<feature type="chain" id="PRO_5023838563" evidence="3">
    <location>
        <begin position="17"/>
        <end position="167"/>
    </location>
</feature>
<keyword evidence="2" id="KW-1133">Transmembrane helix</keyword>
<reference evidence="4 5" key="1">
    <citation type="submission" date="2019-09" db="EMBL/GenBank/DDBJ databases">
        <title>Draft genome of the ectomycorrhizal ascomycete Sphaerosporella brunnea.</title>
        <authorList>
            <consortium name="DOE Joint Genome Institute"/>
            <person name="Benucci G.M."/>
            <person name="Marozzi G."/>
            <person name="Antonielli L."/>
            <person name="Sanchez S."/>
            <person name="Marco P."/>
            <person name="Wang X."/>
            <person name="Falini L.B."/>
            <person name="Barry K."/>
            <person name="Haridas S."/>
            <person name="Lipzen A."/>
            <person name="Labutti K."/>
            <person name="Grigoriev I.V."/>
            <person name="Murat C."/>
            <person name="Martin F."/>
            <person name="Albertini E."/>
            <person name="Donnini D."/>
            <person name="Bonito G."/>
        </authorList>
    </citation>
    <scope>NUCLEOTIDE SEQUENCE [LARGE SCALE GENOMIC DNA]</scope>
    <source>
        <strain evidence="4 5">Sb_GMNB300</strain>
    </source>
</reference>
<evidence type="ECO:0000313" key="4">
    <source>
        <dbReference type="EMBL" id="KAA8895867.1"/>
    </source>
</evidence>
<gene>
    <name evidence="4" type="ORF">FN846DRAFT_911278</name>
</gene>
<comment type="caution">
    <text evidence="4">The sequence shown here is derived from an EMBL/GenBank/DDBJ whole genome shotgun (WGS) entry which is preliminary data.</text>
</comment>
<evidence type="ECO:0000256" key="2">
    <source>
        <dbReference type="SAM" id="Phobius"/>
    </source>
</evidence>
<evidence type="ECO:0000256" key="3">
    <source>
        <dbReference type="SAM" id="SignalP"/>
    </source>
</evidence>
<proteinExistence type="predicted"/>
<keyword evidence="3" id="KW-0732">Signal</keyword>
<dbReference type="InParanoid" id="A0A5J5EL84"/>
<sequence length="167" mass="18218">MVSKLLLLSFLPGTNALVGKHIRDARHHADQALARAEHLLNDALSRTEHLLNQAQSHAAKHQDRIAETLDRTAASLFYLVLLSVLMVVAVKEKPTLRTSDGRIFYLCFSVVLLVFSALVKGPEPLVCGVLFAAFVNVQGMALARQRQPPPPPQPPPGSQAQSEAETE</sequence>
<keyword evidence="2" id="KW-0812">Transmembrane</keyword>
<keyword evidence="5" id="KW-1185">Reference proteome</keyword>
<feature type="compositionally biased region" description="Polar residues" evidence="1">
    <location>
        <begin position="158"/>
        <end position="167"/>
    </location>
</feature>
<feature type="signal peptide" evidence="3">
    <location>
        <begin position="1"/>
        <end position="16"/>
    </location>
</feature>
<keyword evidence="2" id="KW-0472">Membrane</keyword>
<dbReference type="EMBL" id="VXIS01000239">
    <property type="protein sequence ID" value="KAA8895867.1"/>
    <property type="molecule type" value="Genomic_DNA"/>
</dbReference>
<organism evidence="4 5">
    <name type="scientific">Sphaerosporella brunnea</name>
    <dbReference type="NCBI Taxonomy" id="1250544"/>
    <lineage>
        <taxon>Eukaryota</taxon>
        <taxon>Fungi</taxon>
        <taxon>Dikarya</taxon>
        <taxon>Ascomycota</taxon>
        <taxon>Pezizomycotina</taxon>
        <taxon>Pezizomycetes</taxon>
        <taxon>Pezizales</taxon>
        <taxon>Pyronemataceae</taxon>
        <taxon>Sphaerosporella</taxon>
    </lineage>
</organism>
<evidence type="ECO:0000256" key="1">
    <source>
        <dbReference type="SAM" id="MobiDB-lite"/>
    </source>
</evidence>
<dbReference type="AlphaFoldDB" id="A0A5J5EL84"/>
<name>A0A5J5EL84_9PEZI</name>
<dbReference type="Proteomes" id="UP000326924">
    <property type="component" value="Unassembled WGS sequence"/>
</dbReference>
<protein>
    <submittedName>
        <fullName evidence="4">Uncharacterized protein</fullName>
    </submittedName>
</protein>
<feature type="region of interest" description="Disordered" evidence="1">
    <location>
        <begin position="143"/>
        <end position="167"/>
    </location>
</feature>
<evidence type="ECO:0000313" key="5">
    <source>
        <dbReference type="Proteomes" id="UP000326924"/>
    </source>
</evidence>
<feature type="compositionally biased region" description="Pro residues" evidence="1">
    <location>
        <begin position="147"/>
        <end position="157"/>
    </location>
</feature>
<feature type="transmembrane region" description="Helical" evidence="2">
    <location>
        <begin position="102"/>
        <end position="119"/>
    </location>
</feature>